<protein>
    <submittedName>
        <fullName evidence="1">Uncharacterized protein</fullName>
    </submittedName>
</protein>
<sequence>MQFEYMTDLLPTPPILDWSRSIPIIAGEFRIRSVGDSFLFDD</sequence>
<comment type="caution">
    <text evidence="1">The sequence shown here is derived from an EMBL/GenBank/DDBJ whole genome shotgun (WGS) entry which is preliminary data.</text>
</comment>
<proteinExistence type="predicted"/>
<gene>
    <name evidence="1" type="ORF">COLO4_04244</name>
</gene>
<reference evidence="2" key="1">
    <citation type="submission" date="2013-09" db="EMBL/GenBank/DDBJ databases">
        <title>Corchorus olitorius genome sequencing.</title>
        <authorList>
            <person name="Alam M."/>
            <person name="Haque M.S."/>
            <person name="Islam M.S."/>
            <person name="Emdad E.M."/>
            <person name="Islam M.M."/>
            <person name="Ahmed B."/>
            <person name="Halim A."/>
            <person name="Hossen Q.M.M."/>
            <person name="Hossain M.Z."/>
            <person name="Ahmed R."/>
            <person name="Khan M.M."/>
            <person name="Islam R."/>
            <person name="Rashid M.M."/>
            <person name="Khan S.A."/>
            <person name="Rahman M.S."/>
            <person name="Alam M."/>
            <person name="Yahiya A.S."/>
            <person name="Khan M.S."/>
            <person name="Azam M.S."/>
            <person name="Haque T."/>
            <person name="Lashkar M.Z.H."/>
            <person name="Akhand A.I."/>
            <person name="Morshed G."/>
            <person name="Roy S."/>
            <person name="Uddin K.S."/>
            <person name="Rabeya T."/>
            <person name="Hossain A.S."/>
            <person name="Chowdhury A."/>
            <person name="Snigdha A.R."/>
            <person name="Mortoza M.S."/>
            <person name="Matin S.A."/>
            <person name="Hoque S.M.E."/>
            <person name="Islam M.K."/>
            <person name="Roy D.K."/>
            <person name="Haider R."/>
            <person name="Moosa M.M."/>
            <person name="Elias S.M."/>
            <person name="Hasan A.M."/>
            <person name="Jahan S."/>
            <person name="Shafiuddin M."/>
            <person name="Mahmood N."/>
            <person name="Shommy N.S."/>
        </authorList>
    </citation>
    <scope>NUCLEOTIDE SEQUENCE [LARGE SCALE GENOMIC DNA]</scope>
    <source>
        <strain evidence="2">cv. O-4</strain>
    </source>
</reference>
<name>A0A1R3KUQ0_9ROSI</name>
<accession>A0A1R3KUQ0</accession>
<keyword evidence="2" id="KW-1185">Reference proteome</keyword>
<dbReference type="Proteomes" id="UP000187203">
    <property type="component" value="Unassembled WGS sequence"/>
</dbReference>
<evidence type="ECO:0000313" key="1">
    <source>
        <dbReference type="EMBL" id="OMP10823.1"/>
    </source>
</evidence>
<evidence type="ECO:0000313" key="2">
    <source>
        <dbReference type="Proteomes" id="UP000187203"/>
    </source>
</evidence>
<dbReference type="EMBL" id="AWUE01011236">
    <property type="protein sequence ID" value="OMP10823.1"/>
    <property type="molecule type" value="Genomic_DNA"/>
</dbReference>
<dbReference type="AlphaFoldDB" id="A0A1R3KUQ0"/>
<organism evidence="1 2">
    <name type="scientific">Corchorus olitorius</name>
    <dbReference type="NCBI Taxonomy" id="93759"/>
    <lineage>
        <taxon>Eukaryota</taxon>
        <taxon>Viridiplantae</taxon>
        <taxon>Streptophyta</taxon>
        <taxon>Embryophyta</taxon>
        <taxon>Tracheophyta</taxon>
        <taxon>Spermatophyta</taxon>
        <taxon>Magnoliopsida</taxon>
        <taxon>eudicotyledons</taxon>
        <taxon>Gunneridae</taxon>
        <taxon>Pentapetalae</taxon>
        <taxon>rosids</taxon>
        <taxon>malvids</taxon>
        <taxon>Malvales</taxon>
        <taxon>Malvaceae</taxon>
        <taxon>Grewioideae</taxon>
        <taxon>Apeibeae</taxon>
        <taxon>Corchorus</taxon>
    </lineage>
</organism>